<organism evidence="2 3">
    <name type="scientific">Lentinula boryana</name>
    <dbReference type="NCBI Taxonomy" id="40481"/>
    <lineage>
        <taxon>Eukaryota</taxon>
        <taxon>Fungi</taxon>
        <taxon>Dikarya</taxon>
        <taxon>Basidiomycota</taxon>
        <taxon>Agaricomycotina</taxon>
        <taxon>Agaricomycetes</taxon>
        <taxon>Agaricomycetidae</taxon>
        <taxon>Agaricales</taxon>
        <taxon>Marasmiineae</taxon>
        <taxon>Omphalotaceae</taxon>
        <taxon>Lentinula</taxon>
    </lineage>
</organism>
<dbReference type="EMBL" id="MU790632">
    <property type="protein sequence ID" value="KAJ3995941.1"/>
    <property type="molecule type" value="Genomic_DNA"/>
</dbReference>
<reference evidence="2" key="1">
    <citation type="submission" date="2022-08" db="EMBL/GenBank/DDBJ databases">
        <authorList>
            <consortium name="DOE Joint Genome Institute"/>
            <person name="Min B."/>
            <person name="Riley R."/>
            <person name="Sierra-Patev S."/>
            <person name="Naranjo-Ortiz M."/>
            <person name="Looney B."/>
            <person name="Konkel Z."/>
            <person name="Slot J.C."/>
            <person name="Sakamoto Y."/>
            <person name="Steenwyk J.L."/>
            <person name="Rokas A."/>
            <person name="Carro J."/>
            <person name="Camarero S."/>
            <person name="Ferreira P."/>
            <person name="Molpeceres G."/>
            <person name="Ruiz-Duenas F.J."/>
            <person name="Serrano A."/>
            <person name="Henrissat B."/>
            <person name="Drula E."/>
            <person name="Hughes K.W."/>
            <person name="Mata J.L."/>
            <person name="Ishikawa N.K."/>
            <person name="Vargas-Isla R."/>
            <person name="Ushijima S."/>
            <person name="Smith C.A."/>
            <person name="Ahrendt S."/>
            <person name="Andreopoulos W."/>
            <person name="He G."/>
            <person name="Labutti K."/>
            <person name="Lipzen A."/>
            <person name="Ng V."/>
            <person name="Sandor L."/>
            <person name="Barry K."/>
            <person name="Martinez A.T."/>
            <person name="Xiao Y."/>
            <person name="Gibbons J.G."/>
            <person name="Terashima K."/>
            <person name="Hibbett D.S."/>
            <person name="Grigoriev I.V."/>
        </authorList>
    </citation>
    <scope>NUCLEOTIDE SEQUENCE</scope>
    <source>
        <strain evidence="2">TFB10827</strain>
    </source>
</reference>
<sequence length="147" mass="16297">MHRTMEERRKEIRQDSGSGVPMPADKPSTTSQTTCSSCDSTIKMECKVVQPWARTPDQVLTCKGWTLGNLLKMHKNFHAGIRVPVSKITEEVIATFDAEGIPSVIEGLQHLPGWKYDLLNVDCLVDDSSIMSVFSILSDANFSCLPL</sequence>
<accession>A0ABQ8QBS6</accession>
<keyword evidence="3" id="KW-1185">Reference proteome</keyword>
<dbReference type="Proteomes" id="UP001163828">
    <property type="component" value="Unassembled WGS sequence"/>
</dbReference>
<gene>
    <name evidence="2" type="ORF">F5050DRAFT_207195</name>
</gene>
<feature type="region of interest" description="Disordered" evidence="1">
    <location>
        <begin position="1"/>
        <end position="35"/>
    </location>
</feature>
<evidence type="ECO:0000313" key="2">
    <source>
        <dbReference type="EMBL" id="KAJ3995941.1"/>
    </source>
</evidence>
<comment type="caution">
    <text evidence="2">The sequence shown here is derived from an EMBL/GenBank/DDBJ whole genome shotgun (WGS) entry which is preliminary data.</text>
</comment>
<name>A0ABQ8QBS6_9AGAR</name>
<evidence type="ECO:0000313" key="3">
    <source>
        <dbReference type="Proteomes" id="UP001163828"/>
    </source>
</evidence>
<proteinExistence type="predicted"/>
<protein>
    <submittedName>
        <fullName evidence="2">Uncharacterized protein</fullName>
    </submittedName>
</protein>
<feature type="compositionally biased region" description="Basic and acidic residues" evidence="1">
    <location>
        <begin position="1"/>
        <end position="14"/>
    </location>
</feature>
<evidence type="ECO:0000256" key="1">
    <source>
        <dbReference type="SAM" id="MobiDB-lite"/>
    </source>
</evidence>